<keyword evidence="5" id="KW-0472">Membrane</keyword>
<feature type="region of interest" description="Disordered" evidence="4">
    <location>
        <begin position="151"/>
        <end position="227"/>
    </location>
</feature>
<dbReference type="InterPro" id="IPR013783">
    <property type="entry name" value="Ig-like_fold"/>
</dbReference>
<name>A0A8C3UQ62_CATUS</name>
<evidence type="ECO:0000256" key="2">
    <source>
        <dbReference type="ARBA" id="ARBA00023130"/>
    </source>
</evidence>
<keyword evidence="8" id="KW-1185">Reference proteome</keyword>
<feature type="compositionally biased region" description="Low complexity" evidence="4">
    <location>
        <begin position="165"/>
        <end position="194"/>
    </location>
</feature>
<protein>
    <recommendedName>
        <fullName evidence="6">Ig-like domain-containing protein</fullName>
    </recommendedName>
</protein>
<evidence type="ECO:0000313" key="7">
    <source>
        <dbReference type="Ensembl" id="ENSCUSP00005017353.1"/>
    </source>
</evidence>
<keyword evidence="5" id="KW-0812">Transmembrane</keyword>
<keyword evidence="1" id="KW-0391">Immunity</keyword>
<evidence type="ECO:0000259" key="6">
    <source>
        <dbReference type="PROSITE" id="PS50835"/>
    </source>
</evidence>
<feature type="transmembrane region" description="Helical" evidence="5">
    <location>
        <begin position="6"/>
        <end position="31"/>
    </location>
</feature>
<dbReference type="Gene3D" id="2.60.40.10">
    <property type="entry name" value="Immunoglobulins"/>
    <property type="match status" value="1"/>
</dbReference>
<evidence type="ECO:0000313" key="8">
    <source>
        <dbReference type="Proteomes" id="UP000694563"/>
    </source>
</evidence>
<evidence type="ECO:0000256" key="3">
    <source>
        <dbReference type="ARBA" id="ARBA00043265"/>
    </source>
</evidence>
<reference evidence="7" key="1">
    <citation type="submission" date="2020-10" db="EMBL/GenBank/DDBJ databases">
        <title>Catharus ustulatus (Swainson's thrush) genome, bCatUst1, primary haplotype v2.</title>
        <authorList>
            <person name="Delmore K."/>
            <person name="Vafadar M."/>
            <person name="Formenti G."/>
            <person name="Chow W."/>
            <person name="Pelan S."/>
            <person name="Howe K."/>
            <person name="Rhie A."/>
            <person name="Mountcastle J."/>
            <person name="Haase B."/>
            <person name="Fedrigo O."/>
            <person name="Jarvis E.D."/>
        </authorList>
    </citation>
    <scope>NUCLEOTIDE SEQUENCE [LARGE SCALE GENOMIC DNA]</scope>
</reference>
<organism evidence="7 8">
    <name type="scientific">Catharus ustulatus</name>
    <name type="common">Russet-backed thrush</name>
    <name type="synonym">Hylocichla ustulatus</name>
    <dbReference type="NCBI Taxonomy" id="91951"/>
    <lineage>
        <taxon>Eukaryota</taxon>
        <taxon>Metazoa</taxon>
        <taxon>Chordata</taxon>
        <taxon>Craniata</taxon>
        <taxon>Vertebrata</taxon>
        <taxon>Euteleostomi</taxon>
        <taxon>Archelosauria</taxon>
        <taxon>Archosauria</taxon>
        <taxon>Dinosauria</taxon>
        <taxon>Saurischia</taxon>
        <taxon>Theropoda</taxon>
        <taxon>Coelurosauria</taxon>
        <taxon>Aves</taxon>
        <taxon>Neognathae</taxon>
        <taxon>Neoaves</taxon>
        <taxon>Telluraves</taxon>
        <taxon>Australaves</taxon>
        <taxon>Passeriformes</taxon>
        <taxon>Turdidae</taxon>
        <taxon>Catharus</taxon>
    </lineage>
</organism>
<reference evidence="7" key="3">
    <citation type="submission" date="2025-09" db="UniProtKB">
        <authorList>
            <consortium name="Ensembl"/>
        </authorList>
    </citation>
    <scope>IDENTIFICATION</scope>
</reference>
<dbReference type="Proteomes" id="UP000694563">
    <property type="component" value="Chromosome 38"/>
</dbReference>
<keyword evidence="3" id="KW-1280">Immunoglobulin</keyword>
<dbReference type="InterPro" id="IPR007110">
    <property type="entry name" value="Ig-like_dom"/>
</dbReference>
<sequence length="227" mass="24720">PWIPNLILTTLNQMFIGIFVFISTWAVVTLLESGGDLQPPEGSLTLLCHGSGFDFGSFTMYWIRQSPGKAPEYVGAISTSGSTTYAPSVKGRFSISRDNRQSSVTLTMNNLKDEDSGVYFCAKRYNDGCCTNAAAGRVGFGDNVGCRPRPPLVGPQMSQNLQIRSPNPHHLSHPQSSSSTLLHPCPNSQFSPQLFPFPPNLPRRRRQKRFGAGSGAGPEPLSQSLNF</sequence>
<dbReference type="PROSITE" id="PS50835">
    <property type="entry name" value="IG_LIKE"/>
    <property type="match status" value="1"/>
</dbReference>
<keyword evidence="2" id="KW-1064">Adaptive immunity</keyword>
<dbReference type="Ensembl" id="ENSCUST00005018015.1">
    <property type="protein sequence ID" value="ENSCUSP00005017353.1"/>
    <property type="gene ID" value="ENSCUSG00005011131.1"/>
</dbReference>
<dbReference type="PANTHER" id="PTHR23266">
    <property type="entry name" value="IMMUNOGLOBULIN HEAVY CHAIN"/>
    <property type="match status" value="1"/>
</dbReference>
<evidence type="ECO:0000256" key="5">
    <source>
        <dbReference type="SAM" id="Phobius"/>
    </source>
</evidence>
<keyword evidence="5" id="KW-1133">Transmembrane helix</keyword>
<dbReference type="SUPFAM" id="SSF48726">
    <property type="entry name" value="Immunoglobulin"/>
    <property type="match status" value="1"/>
</dbReference>
<dbReference type="GO" id="GO:0005576">
    <property type="term" value="C:extracellular region"/>
    <property type="evidence" value="ECO:0007669"/>
    <property type="project" value="UniProtKB-ARBA"/>
</dbReference>
<dbReference type="SMART" id="SM00406">
    <property type="entry name" value="IGv"/>
    <property type="match status" value="1"/>
</dbReference>
<accession>A0A8C3UQ62</accession>
<reference evidence="7" key="2">
    <citation type="submission" date="2025-08" db="UniProtKB">
        <authorList>
            <consortium name="Ensembl"/>
        </authorList>
    </citation>
    <scope>IDENTIFICATION</scope>
</reference>
<dbReference type="AlphaFoldDB" id="A0A8C3UQ62"/>
<dbReference type="Pfam" id="PF07686">
    <property type="entry name" value="V-set"/>
    <property type="match status" value="1"/>
</dbReference>
<proteinExistence type="predicted"/>
<dbReference type="InterPro" id="IPR013106">
    <property type="entry name" value="Ig_V-set"/>
</dbReference>
<dbReference type="GO" id="GO:0019814">
    <property type="term" value="C:immunoglobulin complex"/>
    <property type="evidence" value="ECO:0007669"/>
    <property type="project" value="UniProtKB-KW"/>
</dbReference>
<dbReference type="InterPro" id="IPR050199">
    <property type="entry name" value="IgHV"/>
</dbReference>
<dbReference type="GO" id="GO:0002250">
    <property type="term" value="P:adaptive immune response"/>
    <property type="evidence" value="ECO:0007669"/>
    <property type="project" value="UniProtKB-KW"/>
</dbReference>
<evidence type="ECO:0000256" key="1">
    <source>
        <dbReference type="ARBA" id="ARBA00022859"/>
    </source>
</evidence>
<feature type="domain" description="Ig-like" evidence="6">
    <location>
        <begin position="4"/>
        <end position="121"/>
    </location>
</feature>
<evidence type="ECO:0000256" key="4">
    <source>
        <dbReference type="SAM" id="MobiDB-lite"/>
    </source>
</evidence>
<dbReference type="InterPro" id="IPR036179">
    <property type="entry name" value="Ig-like_dom_sf"/>
</dbReference>